<dbReference type="AlphaFoldDB" id="X0TGP4"/>
<organism evidence="1">
    <name type="scientific">marine sediment metagenome</name>
    <dbReference type="NCBI Taxonomy" id="412755"/>
    <lineage>
        <taxon>unclassified sequences</taxon>
        <taxon>metagenomes</taxon>
        <taxon>ecological metagenomes</taxon>
    </lineage>
</organism>
<evidence type="ECO:0000313" key="1">
    <source>
        <dbReference type="EMBL" id="GAF87307.1"/>
    </source>
</evidence>
<reference evidence="1" key="1">
    <citation type="journal article" date="2014" name="Front. Microbiol.">
        <title>High frequency of phylogenetically diverse reductive dehalogenase-homologous genes in deep subseafloor sedimentary metagenomes.</title>
        <authorList>
            <person name="Kawai M."/>
            <person name="Futagami T."/>
            <person name="Toyoda A."/>
            <person name="Takaki Y."/>
            <person name="Nishi S."/>
            <person name="Hori S."/>
            <person name="Arai W."/>
            <person name="Tsubouchi T."/>
            <person name="Morono Y."/>
            <person name="Uchiyama I."/>
            <person name="Ito T."/>
            <person name="Fujiyama A."/>
            <person name="Inagaki F."/>
            <person name="Takami H."/>
        </authorList>
    </citation>
    <scope>NUCLEOTIDE SEQUENCE</scope>
    <source>
        <strain evidence="1">Expedition CK06-06</strain>
    </source>
</reference>
<feature type="non-terminal residue" evidence="1">
    <location>
        <position position="37"/>
    </location>
</feature>
<accession>X0TGP4</accession>
<name>X0TGP4_9ZZZZ</name>
<sequence length="37" mass="3844">MTLTLSTWTAAGSTVGPDFIEQIASTDQTVIYAGVTP</sequence>
<protein>
    <submittedName>
        <fullName evidence="1">Uncharacterized protein</fullName>
    </submittedName>
</protein>
<comment type="caution">
    <text evidence="1">The sequence shown here is derived from an EMBL/GenBank/DDBJ whole genome shotgun (WGS) entry which is preliminary data.</text>
</comment>
<gene>
    <name evidence="1" type="ORF">S01H1_30974</name>
</gene>
<proteinExistence type="predicted"/>
<dbReference type="EMBL" id="BARS01019093">
    <property type="protein sequence ID" value="GAF87307.1"/>
    <property type="molecule type" value="Genomic_DNA"/>
</dbReference>